<dbReference type="EC" id="1.3.1.-" evidence="11"/>
<keyword evidence="5 11" id="KW-0819">tRNA processing</keyword>
<evidence type="ECO:0000256" key="13">
    <source>
        <dbReference type="PIRSR" id="PIRSR006621-2"/>
    </source>
</evidence>
<keyword evidence="3 11" id="KW-0285">Flavoprotein</keyword>
<evidence type="ECO:0000256" key="7">
    <source>
        <dbReference type="ARBA" id="ARBA00022884"/>
    </source>
</evidence>
<keyword evidence="13" id="KW-0547">Nucleotide-binding</keyword>
<evidence type="ECO:0000256" key="6">
    <source>
        <dbReference type="ARBA" id="ARBA00022857"/>
    </source>
</evidence>
<keyword evidence="6" id="KW-0521">NADP</keyword>
<gene>
    <name evidence="15" type="ORF">H9962_01185</name>
</gene>
<keyword evidence="2" id="KW-0820">tRNA-binding</keyword>
<comment type="catalytic activity">
    <reaction evidence="10">
        <text>a 5,6-dihydrouridine in tRNA + NAD(+) = a uridine in tRNA + NADH + H(+)</text>
        <dbReference type="Rhea" id="RHEA:54452"/>
        <dbReference type="Rhea" id="RHEA-COMP:13339"/>
        <dbReference type="Rhea" id="RHEA-COMP:13887"/>
        <dbReference type="ChEBI" id="CHEBI:15378"/>
        <dbReference type="ChEBI" id="CHEBI:57540"/>
        <dbReference type="ChEBI" id="CHEBI:57945"/>
        <dbReference type="ChEBI" id="CHEBI:65315"/>
        <dbReference type="ChEBI" id="CHEBI:74443"/>
    </reaction>
</comment>
<feature type="binding site" evidence="13">
    <location>
        <position position="144"/>
    </location>
    <ligand>
        <name>FMN</name>
        <dbReference type="ChEBI" id="CHEBI:58210"/>
    </ligand>
</feature>
<dbReference type="Gene3D" id="1.10.1200.80">
    <property type="entry name" value="Putative flavin oxidoreducatase, domain 2"/>
    <property type="match status" value="1"/>
</dbReference>
<dbReference type="InterPro" id="IPR024036">
    <property type="entry name" value="tRNA-dHydroUridine_Synthase_C"/>
</dbReference>
<dbReference type="EMBL" id="DXAN01000003">
    <property type="protein sequence ID" value="HJA07796.1"/>
    <property type="molecule type" value="Genomic_DNA"/>
</dbReference>
<dbReference type="Pfam" id="PF01207">
    <property type="entry name" value="Dus"/>
    <property type="match status" value="1"/>
</dbReference>
<comment type="cofactor">
    <cofactor evidence="11 13">
        <name>FMN</name>
        <dbReference type="ChEBI" id="CHEBI:58210"/>
    </cofactor>
</comment>
<protein>
    <recommendedName>
        <fullName evidence="11">tRNA-dihydrouridine synthase</fullName>
        <ecNumber evidence="11">1.3.1.-</ecNumber>
    </recommendedName>
</protein>
<reference evidence="15" key="2">
    <citation type="submission" date="2021-04" db="EMBL/GenBank/DDBJ databases">
        <authorList>
            <person name="Gilroy R."/>
        </authorList>
    </citation>
    <scope>NUCLEOTIDE SEQUENCE</scope>
    <source>
        <strain evidence="15">CHK186-16707</strain>
    </source>
</reference>
<keyword evidence="8 11" id="KW-0560">Oxidoreductase</keyword>
<comment type="function">
    <text evidence="1 11">Catalyzes the synthesis of 5,6-dihydrouridine (D), a modified base found in the D-loop of most tRNAs, via the reduction of the C5-C6 double bond in target uridines.</text>
</comment>
<evidence type="ECO:0000259" key="14">
    <source>
        <dbReference type="Pfam" id="PF01207"/>
    </source>
</evidence>
<evidence type="ECO:0000256" key="5">
    <source>
        <dbReference type="ARBA" id="ARBA00022694"/>
    </source>
</evidence>
<proteinExistence type="inferred from homology"/>
<comment type="similarity">
    <text evidence="11">Belongs to the dus family.</text>
</comment>
<reference evidence="15" key="1">
    <citation type="journal article" date="2021" name="PeerJ">
        <title>Extensive microbial diversity within the chicken gut microbiome revealed by metagenomics and culture.</title>
        <authorList>
            <person name="Gilroy R."/>
            <person name="Ravi A."/>
            <person name="Getino M."/>
            <person name="Pursley I."/>
            <person name="Horton D.L."/>
            <person name="Alikhan N.F."/>
            <person name="Baker D."/>
            <person name="Gharbi K."/>
            <person name="Hall N."/>
            <person name="Watson M."/>
            <person name="Adriaenssens E.M."/>
            <person name="Foster-Nyarko E."/>
            <person name="Jarju S."/>
            <person name="Secka A."/>
            <person name="Antonio M."/>
            <person name="Oren A."/>
            <person name="Chaudhuri R.R."/>
            <person name="La Ragione R."/>
            <person name="Hildebrand F."/>
            <person name="Pallen M.J."/>
        </authorList>
    </citation>
    <scope>NUCLEOTIDE SEQUENCE</scope>
    <source>
        <strain evidence="15">CHK186-16707</strain>
    </source>
</reference>
<keyword evidence="4 11" id="KW-0288">FMN</keyword>
<dbReference type="PIRSF" id="PIRSF006621">
    <property type="entry name" value="Dus"/>
    <property type="match status" value="1"/>
</dbReference>
<dbReference type="PANTHER" id="PTHR11082:SF25">
    <property type="entry name" value="DUS-LIKE FMN-BINDING DOMAIN-CONTAINING PROTEIN"/>
    <property type="match status" value="1"/>
</dbReference>
<dbReference type="InterPro" id="IPR013785">
    <property type="entry name" value="Aldolase_TIM"/>
</dbReference>
<feature type="domain" description="DUS-like FMN-binding" evidence="14">
    <location>
        <begin position="18"/>
        <end position="326"/>
    </location>
</feature>
<comment type="catalytic activity">
    <reaction evidence="9">
        <text>a 5,6-dihydrouridine in tRNA + NADP(+) = a uridine in tRNA + NADPH + H(+)</text>
        <dbReference type="Rhea" id="RHEA:23624"/>
        <dbReference type="Rhea" id="RHEA-COMP:13339"/>
        <dbReference type="Rhea" id="RHEA-COMP:13887"/>
        <dbReference type="ChEBI" id="CHEBI:15378"/>
        <dbReference type="ChEBI" id="CHEBI:57783"/>
        <dbReference type="ChEBI" id="CHEBI:58349"/>
        <dbReference type="ChEBI" id="CHEBI:65315"/>
        <dbReference type="ChEBI" id="CHEBI:74443"/>
    </reaction>
</comment>
<evidence type="ECO:0000256" key="2">
    <source>
        <dbReference type="ARBA" id="ARBA00022555"/>
    </source>
</evidence>
<feature type="active site" description="Proton donor" evidence="12">
    <location>
        <position position="104"/>
    </location>
</feature>
<evidence type="ECO:0000256" key="8">
    <source>
        <dbReference type="ARBA" id="ARBA00023002"/>
    </source>
</evidence>
<dbReference type="PANTHER" id="PTHR11082">
    <property type="entry name" value="TRNA-DIHYDROURIDINE SYNTHASE"/>
    <property type="match status" value="1"/>
</dbReference>
<organism evidence="15 16">
    <name type="scientific">Candidatus Mailhella merdigallinarum</name>
    <dbReference type="NCBI Taxonomy" id="2838658"/>
    <lineage>
        <taxon>Bacteria</taxon>
        <taxon>Pseudomonadati</taxon>
        <taxon>Thermodesulfobacteriota</taxon>
        <taxon>Desulfovibrionia</taxon>
        <taxon>Desulfovibrionales</taxon>
        <taxon>Desulfovibrionaceae</taxon>
        <taxon>Mailhella</taxon>
    </lineage>
</organism>
<evidence type="ECO:0000256" key="3">
    <source>
        <dbReference type="ARBA" id="ARBA00022630"/>
    </source>
</evidence>
<dbReference type="AlphaFoldDB" id="A0A9D2HCS8"/>
<feature type="binding site" evidence="13">
    <location>
        <position position="178"/>
    </location>
    <ligand>
        <name>FMN</name>
        <dbReference type="ChEBI" id="CHEBI:58210"/>
    </ligand>
</feature>
<keyword evidence="7" id="KW-0694">RNA-binding</keyword>
<dbReference type="CDD" id="cd02801">
    <property type="entry name" value="DUS_like_FMN"/>
    <property type="match status" value="1"/>
</dbReference>
<comment type="caution">
    <text evidence="15">The sequence shown here is derived from an EMBL/GenBank/DDBJ whole genome shotgun (WGS) entry which is preliminary data.</text>
</comment>
<evidence type="ECO:0000256" key="11">
    <source>
        <dbReference type="PIRNR" id="PIRNR006621"/>
    </source>
</evidence>
<dbReference type="GO" id="GO:0050660">
    <property type="term" value="F:flavin adenine dinucleotide binding"/>
    <property type="evidence" value="ECO:0007669"/>
    <property type="project" value="InterPro"/>
</dbReference>
<dbReference type="Proteomes" id="UP000824225">
    <property type="component" value="Unassembled WGS sequence"/>
</dbReference>
<dbReference type="GO" id="GO:0017150">
    <property type="term" value="F:tRNA dihydrouridine synthase activity"/>
    <property type="evidence" value="ECO:0007669"/>
    <property type="project" value="InterPro"/>
</dbReference>
<evidence type="ECO:0000313" key="15">
    <source>
        <dbReference type="EMBL" id="HJA07796.1"/>
    </source>
</evidence>
<evidence type="ECO:0000256" key="9">
    <source>
        <dbReference type="ARBA" id="ARBA00048205"/>
    </source>
</evidence>
<evidence type="ECO:0000313" key="16">
    <source>
        <dbReference type="Proteomes" id="UP000824225"/>
    </source>
</evidence>
<evidence type="ECO:0000256" key="12">
    <source>
        <dbReference type="PIRSR" id="PIRSR006621-1"/>
    </source>
</evidence>
<feature type="binding site" evidence="13">
    <location>
        <begin position="233"/>
        <end position="234"/>
    </location>
    <ligand>
        <name>FMN</name>
        <dbReference type="ChEBI" id="CHEBI:58210"/>
    </ligand>
</feature>
<evidence type="ECO:0000256" key="1">
    <source>
        <dbReference type="ARBA" id="ARBA00002790"/>
    </source>
</evidence>
<evidence type="ECO:0000256" key="4">
    <source>
        <dbReference type="ARBA" id="ARBA00022643"/>
    </source>
</evidence>
<dbReference type="InterPro" id="IPR001269">
    <property type="entry name" value="DUS_fam"/>
</dbReference>
<dbReference type="SUPFAM" id="SSF51395">
    <property type="entry name" value="FMN-linked oxidoreductases"/>
    <property type="match status" value="1"/>
</dbReference>
<dbReference type="Gene3D" id="3.20.20.70">
    <property type="entry name" value="Aldolase class I"/>
    <property type="match status" value="1"/>
</dbReference>
<sequence length="344" mass="37317">MDAAAMNELVFRADAPWLAPLAGWSDLAFRLLCREQGAAVCCTEMISAKGLVYGGRNTEDLLTTGPEDAPLVAQVFGAEPYFMGEAVRRLRDRGFAWFDVNMGCSVHKVSKTGSGAALLRDPGLALAVADAVIAAAGPGRVGFKLRLGWEETPDRSGDVYLGLGRELAARGAGWLTLHPRYARQKFSGVPRYAALTELVRAVSVPVIASGDLFRAEDGARVLAETGAATVMYARGALGDPSVFARHKALLASGNAPDSPSHAELEERADTPAEREALARLIRRHAELARRYSNRTALLKMRTFVPRYVRHIDGARALRRRLITCTDWDTLNVILADIPFCTDRA</sequence>
<name>A0A9D2HCS8_9BACT</name>
<dbReference type="InterPro" id="IPR035587">
    <property type="entry name" value="DUS-like_FMN-bd"/>
</dbReference>
<dbReference type="GO" id="GO:0000049">
    <property type="term" value="F:tRNA binding"/>
    <property type="evidence" value="ECO:0007669"/>
    <property type="project" value="UniProtKB-KW"/>
</dbReference>
<evidence type="ECO:0000256" key="10">
    <source>
        <dbReference type="ARBA" id="ARBA00048802"/>
    </source>
</evidence>
<feature type="binding site" evidence="13">
    <location>
        <position position="74"/>
    </location>
    <ligand>
        <name>FMN</name>
        <dbReference type="ChEBI" id="CHEBI:58210"/>
    </ligand>
</feature>
<accession>A0A9D2HCS8</accession>